<dbReference type="Pfam" id="PF04914">
    <property type="entry name" value="DltD"/>
    <property type="match status" value="1"/>
</dbReference>
<keyword evidence="1" id="KW-0472">Membrane</keyword>
<dbReference type="PANTHER" id="PTHR40039">
    <property type="entry name" value="PROTEIN DLTD"/>
    <property type="match status" value="1"/>
</dbReference>
<comment type="caution">
    <text evidence="2">The sequence shown here is derived from an EMBL/GenBank/DDBJ whole genome shotgun (WGS) entry which is preliminary data.</text>
</comment>
<dbReference type="GO" id="GO:0005886">
    <property type="term" value="C:plasma membrane"/>
    <property type="evidence" value="ECO:0007669"/>
    <property type="project" value="UniProtKB-UniRule"/>
</dbReference>
<reference evidence="2 3" key="1">
    <citation type="submission" date="2014-06" db="EMBL/GenBank/DDBJ databases">
        <title>Genome characterization of distinct group I Clostridium botulinum lineages.</title>
        <authorList>
            <person name="Giordani F."/>
            <person name="Anselmo A."/>
            <person name="Fillo S."/>
            <person name="Palozzi A.M."/>
            <person name="Fortunato A."/>
            <person name="Gentile B."/>
            <person name="Ciammaruconi A."/>
            <person name="Anniballi F."/>
            <person name="De Medici D."/>
            <person name="Lista F."/>
        </authorList>
    </citation>
    <scope>NUCLEOTIDE SEQUENCE [LARGE SCALE GENOMIC DNA]</scope>
    <source>
        <strain evidence="2 3">B2 450</strain>
    </source>
</reference>
<evidence type="ECO:0000313" key="3">
    <source>
        <dbReference type="Proteomes" id="UP000032250"/>
    </source>
</evidence>
<dbReference type="NCBIfam" id="TIGR04092">
    <property type="entry name" value="LTA_DltD"/>
    <property type="match status" value="1"/>
</dbReference>
<dbReference type="UniPathway" id="UPA00556"/>
<dbReference type="OrthoDB" id="9808272at2"/>
<dbReference type="PATRIC" id="fig|1379739.3.peg.3533"/>
<dbReference type="SUPFAM" id="SSF52266">
    <property type="entry name" value="SGNH hydrolase"/>
    <property type="match status" value="1"/>
</dbReference>
<name>A0A0D1BNX7_CLOBO</name>
<sequence length="396" mass="46871">MKRLAATFLGVILFFTSIFILNYSLEKKINKFYSDDISAIYGSTVKDKGVILQKQSINKNNLLMYGSSELGVDIQQNPTKFFPNKENEFVVDIIGRGYCQSLKHGINFGALANKLDNRKGVFVVSLQWFTDLGIDADKFLMNFSEVQFYNTMNSKQVKKETKKKICNRVHNLVKGDKNFQHISIYCKLYSSDNPIENLLFIGMKPYYKLKELIAKTEDNIKSYKLVMKYKDKNKSKLNNHLNYIQWDKEYDKAEQQGRNRANNNEFYIYNEYFNKYFKSKLKELKNSSQNTDILNSGEFEDLNLMLDICKDINFKPVFILMPTNGRWYDYIGINKDKRAEFYKKVSNIIRKKGFEVYSYEEYEYEPYFMKDGMHLGWKGWLTVDETISKYYKKDRK</sequence>
<dbReference type="EMBL" id="JXSU01000008">
    <property type="protein sequence ID" value="KIS21940.1"/>
    <property type="molecule type" value="Genomic_DNA"/>
</dbReference>
<organism evidence="2 3">
    <name type="scientific">Clostridium botulinum B2 450</name>
    <dbReference type="NCBI Taxonomy" id="1379739"/>
    <lineage>
        <taxon>Bacteria</taxon>
        <taxon>Bacillati</taxon>
        <taxon>Bacillota</taxon>
        <taxon>Clostridia</taxon>
        <taxon>Eubacteriales</taxon>
        <taxon>Clostridiaceae</taxon>
        <taxon>Clostridium</taxon>
    </lineage>
</organism>
<comment type="pathway">
    <text evidence="1">Cell wall biogenesis; lipoteichoic acid biosynthesis.</text>
</comment>
<dbReference type="InterPro" id="IPR023896">
    <property type="entry name" value="LTA_DltD"/>
</dbReference>
<proteinExistence type="inferred from homology"/>
<keyword evidence="1" id="KW-1003">Cell membrane</keyword>
<dbReference type="AlphaFoldDB" id="A0A0D1BNX7"/>
<dbReference type="PANTHER" id="PTHR40039:SF1">
    <property type="entry name" value="PROTEIN DLTD"/>
    <property type="match status" value="1"/>
</dbReference>
<protein>
    <recommendedName>
        <fullName evidence="1">Protein DltD</fullName>
    </recommendedName>
</protein>
<evidence type="ECO:0000313" key="2">
    <source>
        <dbReference type="EMBL" id="KIS21940.1"/>
    </source>
</evidence>
<accession>A0A0D1BNX7</accession>
<comment type="similarity">
    <text evidence="1">Belongs to the DltD family.</text>
</comment>
<dbReference type="InterPro" id="IPR006998">
    <property type="entry name" value="DltD"/>
</dbReference>
<dbReference type="PIRSF" id="PIRSF021438">
    <property type="entry name" value="DltD"/>
    <property type="match status" value="1"/>
</dbReference>
<dbReference type="RefSeq" id="WP_003483574.1">
    <property type="nucleotide sequence ID" value="NZ_JXSU01000008.1"/>
</dbReference>
<gene>
    <name evidence="2" type="ORF">N495_15690</name>
</gene>
<dbReference type="GO" id="GO:0070395">
    <property type="term" value="P:lipoteichoic acid biosynthetic process"/>
    <property type="evidence" value="ECO:0007669"/>
    <property type="project" value="UniProtKB-UniRule"/>
</dbReference>
<dbReference type="Proteomes" id="UP000032250">
    <property type="component" value="Unassembled WGS sequence"/>
</dbReference>
<evidence type="ECO:0000256" key="1">
    <source>
        <dbReference type="PIRNR" id="PIRNR021438"/>
    </source>
</evidence>
<dbReference type="HOGENOM" id="CLU_050505_1_0_9"/>